<dbReference type="Proteomes" id="UP000652761">
    <property type="component" value="Unassembled WGS sequence"/>
</dbReference>
<keyword evidence="1" id="KW-0472">Membrane</keyword>
<protein>
    <submittedName>
        <fullName evidence="2">Uncharacterized protein</fullName>
    </submittedName>
</protein>
<evidence type="ECO:0000256" key="1">
    <source>
        <dbReference type="SAM" id="Phobius"/>
    </source>
</evidence>
<keyword evidence="3" id="KW-1185">Reference proteome</keyword>
<comment type="caution">
    <text evidence="2">The sequence shown here is derived from an EMBL/GenBank/DDBJ whole genome shotgun (WGS) entry which is preliminary data.</text>
</comment>
<evidence type="ECO:0000313" key="2">
    <source>
        <dbReference type="EMBL" id="MQM11530.1"/>
    </source>
</evidence>
<dbReference type="AlphaFoldDB" id="A0A843X5G7"/>
<sequence length="224" mass="24922">MSDGLQRRLWRRVLSAAVIVSVVISCIRIFGSVGGDTTLGTPGEGPGGRVVTVDCFTLVSAIVVLPQSLRCAICLAGVFWQVFPEWCLGGSGIGSPRTCLRCFCSSASCSVLSDGLCCLVIGLCILVKVLSRIALCRFWWRFFPGVLCVCFGPPLCCPCGSKCAVWLSYALARFSQDDSWRFWWRFSPKLLRVVLLCWWDYVFPWLGWFASFLVPYMLSQVVVW</sequence>
<dbReference type="EMBL" id="NMUH01005008">
    <property type="protein sequence ID" value="MQM11530.1"/>
    <property type="molecule type" value="Genomic_DNA"/>
</dbReference>
<feature type="transmembrane region" description="Helical" evidence="1">
    <location>
        <begin position="12"/>
        <end position="31"/>
    </location>
</feature>
<evidence type="ECO:0000313" key="3">
    <source>
        <dbReference type="Proteomes" id="UP000652761"/>
    </source>
</evidence>
<gene>
    <name evidence="2" type="ORF">Taro_044438</name>
</gene>
<organism evidence="2 3">
    <name type="scientific">Colocasia esculenta</name>
    <name type="common">Wild taro</name>
    <name type="synonym">Arum esculentum</name>
    <dbReference type="NCBI Taxonomy" id="4460"/>
    <lineage>
        <taxon>Eukaryota</taxon>
        <taxon>Viridiplantae</taxon>
        <taxon>Streptophyta</taxon>
        <taxon>Embryophyta</taxon>
        <taxon>Tracheophyta</taxon>
        <taxon>Spermatophyta</taxon>
        <taxon>Magnoliopsida</taxon>
        <taxon>Liliopsida</taxon>
        <taxon>Araceae</taxon>
        <taxon>Aroideae</taxon>
        <taxon>Colocasieae</taxon>
        <taxon>Colocasia</taxon>
    </lineage>
</organism>
<keyword evidence="1" id="KW-1133">Transmembrane helix</keyword>
<accession>A0A843X5G7</accession>
<keyword evidence="1" id="KW-0812">Transmembrane</keyword>
<reference evidence="2" key="1">
    <citation type="submission" date="2017-07" db="EMBL/GenBank/DDBJ databases">
        <title>Taro Niue Genome Assembly and Annotation.</title>
        <authorList>
            <person name="Atibalentja N."/>
            <person name="Keating K."/>
            <person name="Fields C.J."/>
        </authorList>
    </citation>
    <scope>NUCLEOTIDE SEQUENCE</scope>
    <source>
        <strain evidence="2">Niue_2</strain>
        <tissue evidence="2">Leaf</tissue>
    </source>
</reference>
<dbReference type="PROSITE" id="PS51257">
    <property type="entry name" value="PROKAR_LIPOPROTEIN"/>
    <property type="match status" value="1"/>
</dbReference>
<proteinExistence type="predicted"/>
<name>A0A843X5G7_COLES</name>
<feature type="transmembrane region" description="Helical" evidence="1">
    <location>
        <begin position="190"/>
        <end position="218"/>
    </location>
</feature>